<dbReference type="InParanoid" id="G1TCB3"/>
<feature type="region of interest" description="Disordered" evidence="1">
    <location>
        <begin position="153"/>
        <end position="208"/>
    </location>
</feature>
<feature type="region of interest" description="Disordered" evidence="1">
    <location>
        <begin position="796"/>
        <end position="821"/>
    </location>
</feature>
<feature type="compositionally biased region" description="Polar residues" evidence="1">
    <location>
        <begin position="1742"/>
        <end position="1751"/>
    </location>
</feature>
<dbReference type="GO" id="GO:0071985">
    <property type="term" value="P:multivesicular body sorting pathway"/>
    <property type="evidence" value="ECO:0007669"/>
    <property type="project" value="Ensembl"/>
</dbReference>
<dbReference type="Proteomes" id="UP000001811">
    <property type="component" value="Chromosome 1"/>
</dbReference>
<dbReference type="eggNOG" id="ENOG502RVAY">
    <property type="taxonomic scope" value="Eukaryota"/>
</dbReference>
<feature type="compositionally biased region" description="Low complexity" evidence="1">
    <location>
        <begin position="695"/>
        <end position="707"/>
    </location>
</feature>
<feature type="region of interest" description="Disordered" evidence="1">
    <location>
        <begin position="1088"/>
        <end position="1151"/>
    </location>
</feature>
<protein>
    <submittedName>
        <fullName evidence="2">Exophilin 5</fullName>
    </submittedName>
</protein>
<dbReference type="GO" id="GO:0045921">
    <property type="term" value="P:positive regulation of exocytosis"/>
    <property type="evidence" value="ECO:0007669"/>
    <property type="project" value="Ensembl"/>
</dbReference>
<feature type="region of interest" description="Disordered" evidence="1">
    <location>
        <begin position="936"/>
        <end position="980"/>
    </location>
</feature>
<name>G1TCB3_RABIT</name>
<dbReference type="Ensembl" id="ENSOCUT00000016761.4">
    <property type="protein sequence ID" value="ENSOCUP00000014408.4"/>
    <property type="gene ID" value="ENSOCUG00000016757.4"/>
</dbReference>
<dbReference type="HOGENOM" id="CLU_001683_0_0_1"/>
<accession>G1TCB3</accession>
<feature type="compositionally biased region" description="Polar residues" evidence="1">
    <location>
        <begin position="1455"/>
        <end position="1464"/>
    </location>
</feature>
<feature type="compositionally biased region" description="Polar residues" evidence="1">
    <location>
        <begin position="634"/>
        <end position="653"/>
    </location>
</feature>
<feature type="compositionally biased region" description="Basic and acidic residues" evidence="1">
    <location>
        <begin position="586"/>
        <end position="596"/>
    </location>
</feature>
<proteinExistence type="predicted"/>
<dbReference type="PaxDb" id="9986-ENSOCUP00000014408"/>
<feature type="compositionally biased region" description="Basic and acidic residues" evidence="1">
    <location>
        <begin position="1610"/>
        <end position="1628"/>
    </location>
</feature>
<evidence type="ECO:0000256" key="1">
    <source>
        <dbReference type="SAM" id="MobiDB-lite"/>
    </source>
</evidence>
<dbReference type="InterPro" id="IPR039916">
    <property type="entry name" value="EXPH5"/>
</dbReference>
<dbReference type="Bgee" id="ENSOCUG00000016757">
    <property type="expression patterns" value="Expressed in autopod skin and 8 other cell types or tissues"/>
</dbReference>
<evidence type="ECO:0000313" key="2">
    <source>
        <dbReference type="Ensembl" id="ENSOCUP00000014408.4"/>
    </source>
</evidence>
<gene>
    <name evidence="2" type="primary">EXPH5</name>
</gene>
<feature type="region of interest" description="Disordered" evidence="1">
    <location>
        <begin position="1581"/>
        <end position="1602"/>
    </location>
</feature>
<feature type="compositionally biased region" description="Basic and acidic residues" evidence="1">
    <location>
        <begin position="1102"/>
        <end position="1111"/>
    </location>
</feature>
<feature type="region of interest" description="Disordered" evidence="1">
    <location>
        <begin position="332"/>
        <end position="363"/>
    </location>
</feature>
<feature type="region of interest" description="Disordered" evidence="1">
    <location>
        <begin position="1730"/>
        <end position="1797"/>
    </location>
</feature>
<feature type="compositionally biased region" description="Basic and acidic residues" evidence="1">
    <location>
        <begin position="663"/>
        <end position="679"/>
    </location>
</feature>
<evidence type="ECO:0000313" key="3">
    <source>
        <dbReference type="Proteomes" id="UP000001811"/>
    </source>
</evidence>
<feature type="compositionally biased region" description="Polar residues" evidence="1">
    <location>
        <begin position="350"/>
        <end position="363"/>
    </location>
</feature>
<sequence>MREGGAIPPPWDISVLENEFFQVLDDLDSKLAQEQSASSLSTRMPLNCGPRTQFNHFYSSENTRGNISGKHKNRYNETSNMSIYDILRPGTPREGFKTFSPRTRTIYDMYRTREPRVLKEDYVQKNTFGSTSLCFDSRQRSASLATRHFTARSLHSPATTEKKGGFLPPCPQQSPKRTPLSSIIWNRSDSSRDGQNQGEFLGTPSPMEIDPADEYIYPSCFQENRSYELYHSQNVCQSIGFNARMDNAMSPDTFENSENMPFYHEDSPFARSFFSNSFGQRREQRFGQGPFWDQQAEHSSWSDFHQSRKLFSSSDRDFEMIFMEANAASAVHSHSAPSPPWGSLSPGSGTNVSRSQEGPHSWQSDFQMASLESMEITQGHGNQSTTHFGALDVCSKTDSSHHIKSGGLDYKQNVSKEPYSFGTTQIQASPFKTFFPQISDDKGNSQSPYFQNRTVTVQKMIPGKPVSLPKRSLVEVSITNHDSADSLLGSPANALVNNEKNMNDSVSEDQQLNKMDQTNMMGEVSQPVSQTVSSDALPEFLNPVSRDSTKSDRFYFNAPTTISSKRVPRIFSKKDTSKNYVSNTDKANELHKEKSCTRNRNLGSATSPPFIRESRVPPSLPNPNQVSHEDISNIIKNNHWSSGPMDNQNTQSPVEPVILDTEGEPRTTTDSTDDSRLAAEHSVSCDSLGLATGTSPDSSPPSHSFPDALPSTSTTVSCKRSPSDRDLSLGETEEKDSASKNQNNQLSVSSSENQRHNDGHGPVHDEVADAVKYSPFRNGKGKGKVRHHISCIEKLSKAESRSVPSNDNGSFTEKKQGNSRASELGTIYCTLPRKSASTLINSRQSESKMLATSIRNGPLPFQVRNNVADPKGKHTFSPLSPRSPESGGECAKVLSDSAAAAPGATERKTNMKTLRSASVRKGPLPFLIRRAVSCPSAEPCASPGRGEGRKSPVSDRSARAVSPGPWGRIVNPLDRGSSARDSFLTQRHPAKEYAHGCADAADGIPASRTSTFSLSKEDPLPFCSDVSGSEGGKTLHRLKTTSIFSVSGDEDHVKCLEVVSVYYTLPRKPSKKFCNLLQQFTQNADSLIDSPQVGTETSPSALEKDKLDYSTREQPGTPSGEDPNMPVSSAQNSHCLPHPTENVSVSQLPDRRPAEPTLQEMASTEANVSLRECTTGEILPDKSAKTPLGDVQSRIERGGTLQNETLHTSVMLQGKRVTEEKSENCQESINTGDRDRSACSQYNIENSQARRSSGECAGSGVAITATGSGNCPEKEHTATAIDDSPTGSEPREVREIRTGNQNMTDKAPCESQGQAFAPTPALHKLQLAGDTHSDETDLKSLQFKLRELPLEGQERNITDCRKAEDALHKRDQPSLHGGNKKNKTNMDDLEKGGQRSSVKHRLAEVSKANRNSPAQDLSHRSLVATIFPQSGSRPGFGCLSRSTSEHNRLFPDSSPKCTDSTGESRLSKAGLNEEKSENPVQVTVKVTSEPSTHPSDQRSTSISQVLQNEFKSISASPPKHEDSKAAAAARILEVESAVPAQLPFTSLRVTGCSTQQRRLSSPFPLEPAWKSTGSIPLASCQQRQRNLSSPETGTEPHLYRSKSLKSINVHGDKLCKSQPPKVRERHFSESTSVDDALSRLTLGNEFSVDNGYSRRFKSFSELPSCDENENWALYGDRTKTGPRSTTSISRPIDYGIFGKEQQLAFLENVKRSLTQGRLWKPSFLKNPGFLKDDVVNSPTPPDSLSSNSPRSQVPEGDLSPSKPLNIYEEDPVDSDCDTDTTTDDEYYLDENDKESEL</sequence>
<feature type="compositionally biased region" description="Low complexity" evidence="1">
    <location>
        <begin position="332"/>
        <end position="349"/>
    </location>
</feature>
<feature type="compositionally biased region" description="Polar residues" evidence="1">
    <location>
        <begin position="802"/>
        <end position="811"/>
    </location>
</feature>
<feature type="region of interest" description="Disordered" evidence="1">
    <location>
        <begin position="1610"/>
        <end position="1629"/>
    </location>
</feature>
<feature type="compositionally biased region" description="Basic and acidic residues" evidence="1">
    <location>
        <begin position="753"/>
        <end position="765"/>
    </location>
</feature>
<feature type="compositionally biased region" description="Basic and acidic residues" evidence="1">
    <location>
        <begin position="946"/>
        <end position="958"/>
    </location>
</feature>
<dbReference type="FunCoup" id="G1TCB3">
    <property type="interactions" value="57"/>
</dbReference>
<keyword evidence="3" id="KW-1185">Reference proteome</keyword>
<feature type="compositionally biased region" description="Polar residues" evidence="1">
    <location>
        <begin position="710"/>
        <end position="720"/>
    </location>
</feature>
<reference evidence="2" key="3">
    <citation type="submission" date="2025-09" db="UniProtKB">
        <authorList>
            <consortium name="Ensembl"/>
        </authorList>
    </citation>
    <scope>IDENTIFICATION</scope>
    <source>
        <strain evidence="2">Thorbecke</strain>
    </source>
</reference>
<dbReference type="PANTHER" id="PTHR21469">
    <property type="entry name" value="EXOPHILIN-5"/>
    <property type="match status" value="1"/>
</dbReference>
<dbReference type="GO" id="GO:0005768">
    <property type="term" value="C:endosome"/>
    <property type="evidence" value="ECO:0007669"/>
    <property type="project" value="Ensembl"/>
</dbReference>
<reference evidence="2 3" key="1">
    <citation type="journal article" date="2011" name="Nature">
        <title>A high-resolution map of human evolutionary constraint using 29 mammals.</title>
        <authorList>
            <person name="Lindblad-Toh K."/>
            <person name="Garber M."/>
            <person name="Zuk O."/>
            <person name="Lin M.F."/>
            <person name="Parker B.J."/>
            <person name="Washietl S."/>
            <person name="Kheradpour P."/>
            <person name="Ernst J."/>
            <person name="Jordan G."/>
            <person name="Mauceli E."/>
            <person name="Ward L.D."/>
            <person name="Lowe C.B."/>
            <person name="Holloway A.K."/>
            <person name="Clamp M."/>
            <person name="Gnerre S."/>
            <person name="Alfoldi J."/>
            <person name="Beal K."/>
            <person name="Chang J."/>
            <person name="Clawson H."/>
            <person name="Cuff J."/>
            <person name="Di Palma F."/>
            <person name="Fitzgerald S."/>
            <person name="Flicek P."/>
            <person name="Guttman M."/>
            <person name="Hubisz M.J."/>
            <person name="Jaffe D.B."/>
            <person name="Jungreis I."/>
            <person name="Kent W.J."/>
            <person name="Kostka D."/>
            <person name="Lara M."/>
            <person name="Martins A.L."/>
            <person name="Massingham T."/>
            <person name="Moltke I."/>
            <person name="Raney B.J."/>
            <person name="Rasmussen M.D."/>
            <person name="Robinson J."/>
            <person name="Stark A."/>
            <person name="Vilella A.J."/>
            <person name="Wen J."/>
            <person name="Xie X."/>
            <person name="Zody M.C."/>
            <person name="Baldwin J."/>
            <person name="Bloom T."/>
            <person name="Chin C.W."/>
            <person name="Heiman D."/>
            <person name="Nicol R."/>
            <person name="Nusbaum C."/>
            <person name="Young S."/>
            <person name="Wilkinson J."/>
            <person name="Worley K.C."/>
            <person name="Kovar C.L."/>
            <person name="Muzny D.M."/>
            <person name="Gibbs R.A."/>
            <person name="Cree A."/>
            <person name="Dihn H.H."/>
            <person name="Fowler G."/>
            <person name="Jhangiani S."/>
            <person name="Joshi V."/>
            <person name="Lee S."/>
            <person name="Lewis L.R."/>
            <person name="Nazareth L.V."/>
            <person name="Okwuonu G."/>
            <person name="Santibanez J."/>
            <person name="Warren W.C."/>
            <person name="Mardis E.R."/>
            <person name="Weinstock G.M."/>
            <person name="Wilson R.K."/>
            <person name="Delehaunty K."/>
            <person name="Dooling D."/>
            <person name="Fronik C."/>
            <person name="Fulton L."/>
            <person name="Fulton B."/>
            <person name="Graves T."/>
            <person name="Minx P."/>
            <person name="Sodergren E."/>
            <person name="Birney E."/>
            <person name="Margulies E.H."/>
            <person name="Herrero J."/>
            <person name="Green E.D."/>
            <person name="Haussler D."/>
            <person name="Siepel A."/>
            <person name="Goldman N."/>
            <person name="Pollard K.S."/>
            <person name="Pedersen J.S."/>
            <person name="Lander E.S."/>
            <person name="Kellis M."/>
        </authorList>
    </citation>
    <scope>NUCLEOTIDE SEQUENCE [LARGE SCALE GENOMIC DNA]</scope>
    <source>
        <strain evidence="2 3">Thorbecke inbred</strain>
    </source>
</reference>
<dbReference type="GO" id="GO:0050714">
    <property type="term" value="P:positive regulation of protein secretion"/>
    <property type="evidence" value="ECO:0007669"/>
    <property type="project" value="Ensembl"/>
</dbReference>
<feature type="compositionally biased region" description="Basic and acidic residues" evidence="1">
    <location>
        <begin position="1384"/>
        <end position="1393"/>
    </location>
</feature>
<dbReference type="GeneTree" id="ENSGT00390000011087"/>
<feature type="compositionally biased region" description="Acidic residues" evidence="1">
    <location>
        <begin position="1767"/>
        <end position="1797"/>
    </location>
</feature>
<dbReference type="STRING" id="9986.ENSOCUP00000014408"/>
<feature type="compositionally biased region" description="Polar residues" evidence="1">
    <location>
        <begin position="598"/>
        <end position="607"/>
    </location>
</feature>
<dbReference type="PANTHER" id="PTHR21469:SF4">
    <property type="entry name" value="EXOPHILIN-5"/>
    <property type="match status" value="1"/>
</dbReference>
<feature type="region of interest" description="Disordered" evidence="1">
    <location>
        <begin position="1433"/>
        <end position="1481"/>
    </location>
</feature>
<dbReference type="EMBL" id="AAGW02009217">
    <property type="status" value="NOT_ANNOTATED_CDS"/>
    <property type="molecule type" value="Genomic_DNA"/>
</dbReference>
<feature type="region of interest" description="Disordered" evidence="1">
    <location>
        <begin position="1365"/>
        <end position="1397"/>
    </location>
</feature>
<dbReference type="GO" id="GO:0003334">
    <property type="term" value="P:keratinocyte development"/>
    <property type="evidence" value="ECO:0007669"/>
    <property type="project" value="Ensembl"/>
</dbReference>
<feature type="region of interest" description="Disordered" evidence="1">
    <location>
        <begin position="578"/>
        <end position="765"/>
    </location>
</feature>
<feature type="region of interest" description="Disordered" evidence="1">
    <location>
        <begin position="868"/>
        <end position="890"/>
    </location>
</feature>
<feature type="compositionally biased region" description="Polar residues" evidence="1">
    <location>
        <begin position="1581"/>
        <end position="1592"/>
    </location>
</feature>
<organism evidence="2 3">
    <name type="scientific">Oryctolagus cuniculus</name>
    <name type="common">Rabbit</name>
    <dbReference type="NCBI Taxonomy" id="9986"/>
    <lineage>
        <taxon>Eukaryota</taxon>
        <taxon>Metazoa</taxon>
        <taxon>Chordata</taxon>
        <taxon>Craniata</taxon>
        <taxon>Vertebrata</taxon>
        <taxon>Euteleostomi</taxon>
        <taxon>Mammalia</taxon>
        <taxon>Eutheria</taxon>
        <taxon>Euarchontoglires</taxon>
        <taxon>Glires</taxon>
        <taxon>Lagomorpha</taxon>
        <taxon>Leporidae</taxon>
        <taxon>Oryctolagus</taxon>
    </lineage>
</organism>
<reference evidence="2" key="2">
    <citation type="submission" date="2025-08" db="UniProtKB">
        <authorList>
            <consortium name="Ensembl"/>
        </authorList>
    </citation>
    <scope>IDENTIFICATION</scope>
    <source>
        <strain evidence="2">Thorbecke</strain>
    </source>
</reference>
<feature type="compositionally biased region" description="Polar residues" evidence="1">
    <location>
        <begin position="739"/>
        <end position="752"/>
    </location>
</feature>
<feature type="compositionally biased region" description="Polar residues" evidence="1">
    <location>
        <begin position="173"/>
        <end position="198"/>
    </location>
</feature>
<dbReference type="GO" id="GO:0031267">
    <property type="term" value="F:small GTPase binding"/>
    <property type="evidence" value="ECO:0007669"/>
    <property type="project" value="Ensembl"/>
</dbReference>
<feature type="region of interest" description="Disordered" evidence="1">
    <location>
        <begin position="1265"/>
        <end position="1293"/>
    </location>
</feature>
<feature type="region of interest" description="Disordered" evidence="1">
    <location>
        <begin position="1217"/>
        <end position="1236"/>
    </location>
</feature>